<evidence type="ECO:0000313" key="8">
    <source>
        <dbReference type="Proteomes" id="UP000614200"/>
    </source>
</evidence>
<evidence type="ECO:0000256" key="2">
    <source>
        <dbReference type="ARBA" id="ARBA00022475"/>
    </source>
</evidence>
<dbReference type="Proteomes" id="UP000614200">
    <property type="component" value="Unassembled WGS sequence"/>
</dbReference>
<proteinExistence type="predicted"/>
<feature type="transmembrane region" description="Helical" evidence="6">
    <location>
        <begin position="178"/>
        <end position="198"/>
    </location>
</feature>
<gene>
    <name evidence="7" type="ORF">ISU02_08370</name>
</gene>
<feature type="transmembrane region" description="Helical" evidence="6">
    <location>
        <begin position="48"/>
        <end position="68"/>
    </location>
</feature>
<keyword evidence="5 6" id="KW-0472">Membrane</keyword>
<evidence type="ECO:0000256" key="4">
    <source>
        <dbReference type="ARBA" id="ARBA00022989"/>
    </source>
</evidence>
<evidence type="ECO:0000313" key="7">
    <source>
        <dbReference type="EMBL" id="MBF4693132.1"/>
    </source>
</evidence>
<dbReference type="RefSeq" id="WP_194701361.1">
    <property type="nucleotide sequence ID" value="NZ_JADKNH010000004.1"/>
</dbReference>
<feature type="transmembrane region" description="Helical" evidence="6">
    <location>
        <begin position="24"/>
        <end position="42"/>
    </location>
</feature>
<evidence type="ECO:0000256" key="6">
    <source>
        <dbReference type="SAM" id="Phobius"/>
    </source>
</evidence>
<evidence type="ECO:0000256" key="5">
    <source>
        <dbReference type="ARBA" id="ARBA00023136"/>
    </source>
</evidence>
<keyword evidence="4 6" id="KW-1133">Transmembrane helix</keyword>
<sequence>MKKENKKTNIMDNFVDQINQNKKLKYALICLLLCVAIALPKIGLSSFIIRVFTMIALYAILGLSLNLITGYTGQVSIGHAGFCAIGGYTSALLNVHFGMTFIFSAICAMIVAGILGLLIGAPTLRLSGTYLTIATLGFGEIVRMMALNWDWLTGGALGVSGITRPVIFGFELTTFNGGLYYLVLVLLLLVSLAIYMIIRSKMGRAFMAIRDDELAATLMGINTTRYKITSFVISAMLTGLGGAFYVHMVRFIDPNTFNFDISILIISIVILGGMGTMKGIYLGAALLISFPECLRFASEYRFIIYGLILVLMMRFKPEGILGGQSKKPYKMPSGIEGDYQ</sequence>
<accession>A0ABR9ZRQ0</accession>
<comment type="caution">
    <text evidence="7">The sequence shown here is derived from an EMBL/GenBank/DDBJ whole genome shotgun (WGS) entry which is preliminary data.</text>
</comment>
<dbReference type="InterPro" id="IPR001851">
    <property type="entry name" value="ABC_transp_permease"/>
</dbReference>
<dbReference type="PANTHER" id="PTHR30482:SF10">
    <property type="entry name" value="HIGH-AFFINITY BRANCHED-CHAIN AMINO ACID TRANSPORT PROTEIN BRAE"/>
    <property type="match status" value="1"/>
</dbReference>
<reference evidence="7 8" key="1">
    <citation type="submission" date="2020-11" db="EMBL/GenBank/DDBJ databases">
        <title>Fusibacter basophilias sp. nov.</title>
        <authorList>
            <person name="Qiu D."/>
        </authorList>
    </citation>
    <scope>NUCLEOTIDE SEQUENCE [LARGE SCALE GENOMIC DNA]</scope>
    <source>
        <strain evidence="7 8">Q10-2</strain>
    </source>
</reference>
<dbReference type="EMBL" id="JADKNH010000004">
    <property type="protein sequence ID" value="MBF4693132.1"/>
    <property type="molecule type" value="Genomic_DNA"/>
</dbReference>
<feature type="transmembrane region" description="Helical" evidence="6">
    <location>
        <begin position="75"/>
        <end position="95"/>
    </location>
</feature>
<keyword evidence="8" id="KW-1185">Reference proteome</keyword>
<dbReference type="InterPro" id="IPR043428">
    <property type="entry name" value="LivM-like"/>
</dbReference>
<keyword evidence="3 6" id="KW-0812">Transmembrane</keyword>
<dbReference type="PANTHER" id="PTHR30482">
    <property type="entry name" value="HIGH-AFFINITY BRANCHED-CHAIN AMINO ACID TRANSPORT SYSTEM PERMEASE"/>
    <property type="match status" value="1"/>
</dbReference>
<organism evidence="7 8">
    <name type="scientific">Fusibacter ferrireducens</name>
    <dbReference type="NCBI Taxonomy" id="2785058"/>
    <lineage>
        <taxon>Bacteria</taxon>
        <taxon>Bacillati</taxon>
        <taxon>Bacillota</taxon>
        <taxon>Clostridia</taxon>
        <taxon>Eubacteriales</taxon>
        <taxon>Eubacteriales Family XII. Incertae Sedis</taxon>
        <taxon>Fusibacter</taxon>
    </lineage>
</organism>
<keyword evidence="2" id="KW-1003">Cell membrane</keyword>
<evidence type="ECO:0000256" key="3">
    <source>
        <dbReference type="ARBA" id="ARBA00022692"/>
    </source>
</evidence>
<feature type="transmembrane region" description="Helical" evidence="6">
    <location>
        <begin position="261"/>
        <end position="288"/>
    </location>
</feature>
<comment type="subcellular location">
    <subcellularLocation>
        <location evidence="1">Cell membrane</location>
        <topology evidence="1">Multi-pass membrane protein</topology>
    </subcellularLocation>
</comment>
<protein>
    <submittedName>
        <fullName evidence="7">Branched-chain amino acid ABC transporter permease</fullName>
    </submittedName>
</protein>
<name>A0ABR9ZRQ0_9FIRM</name>
<evidence type="ECO:0000256" key="1">
    <source>
        <dbReference type="ARBA" id="ARBA00004651"/>
    </source>
</evidence>
<dbReference type="CDD" id="cd06581">
    <property type="entry name" value="TM_PBP1_LivM_like"/>
    <property type="match status" value="1"/>
</dbReference>
<feature type="transmembrane region" description="Helical" evidence="6">
    <location>
        <begin position="228"/>
        <end position="249"/>
    </location>
</feature>
<feature type="transmembrane region" description="Helical" evidence="6">
    <location>
        <begin position="101"/>
        <end position="121"/>
    </location>
</feature>
<feature type="transmembrane region" description="Helical" evidence="6">
    <location>
        <begin position="300"/>
        <end position="317"/>
    </location>
</feature>
<dbReference type="Pfam" id="PF02653">
    <property type="entry name" value="BPD_transp_2"/>
    <property type="match status" value="1"/>
</dbReference>